<organism evidence="7 8">
    <name type="scientific">Paenibacillus alvei TS-15</name>
    <dbReference type="NCBI Taxonomy" id="1117108"/>
    <lineage>
        <taxon>Bacteria</taxon>
        <taxon>Bacillati</taxon>
        <taxon>Bacillota</taxon>
        <taxon>Bacilli</taxon>
        <taxon>Bacillales</taxon>
        <taxon>Paenibacillaceae</taxon>
        <taxon>Paenibacillus</taxon>
    </lineage>
</organism>
<dbReference type="NCBIfam" id="TIGR01593">
    <property type="entry name" value="holin_tox_secr"/>
    <property type="match status" value="1"/>
</dbReference>
<dbReference type="eggNOG" id="COG4824">
    <property type="taxonomic scope" value="Bacteria"/>
</dbReference>
<dbReference type="GO" id="GO:0016020">
    <property type="term" value="C:membrane"/>
    <property type="evidence" value="ECO:0007669"/>
    <property type="project" value="UniProtKB-SubCell"/>
</dbReference>
<sequence length="153" mass="16513">MERFFILLNQFLGDYDTKQLVIAGGFGATGGTVALLFGGWPMLLQVLLIMTIADYVTGIMAAGIEGKLRSSVGLIGIARKVFIFVIVSIAHQVDVVLGGQHLLRDATVFFYMANELLSIIENGGRLGVPLPPVIKQAVEVLKGKGGIHDEHRH</sequence>
<keyword evidence="4 6" id="KW-0472">Membrane</keyword>
<dbReference type="AlphaFoldDB" id="S9SN71"/>
<dbReference type="PATRIC" id="fig|1117108.3.peg.2169"/>
<proteinExistence type="inferred from homology"/>
<feature type="transmembrane region" description="Helical" evidence="6">
    <location>
        <begin position="20"/>
        <end position="40"/>
    </location>
</feature>
<evidence type="ECO:0000256" key="6">
    <source>
        <dbReference type="SAM" id="Phobius"/>
    </source>
</evidence>
<protein>
    <submittedName>
        <fullName evidence="7">Phage lysis holin</fullName>
    </submittedName>
</protein>
<keyword evidence="2 6" id="KW-0812">Transmembrane</keyword>
<gene>
    <name evidence="7" type="ORF">PAALTS15_10444</name>
</gene>
<dbReference type="RefSeq" id="WP_021259499.1">
    <property type="nucleotide sequence ID" value="NZ_ATMT01000044.1"/>
</dbReference>
<feature type="transmembrane region" description="Helical" evidence="6">
    <location>
        <begin position="46"/>
        <end position="64"/>
    </location>
</feature>
<keyword evidence="3 6" id="KW-1133">Transmembrane helix</keyword>
<evidence type="ECO:0000256" key="3">
    <source>
        <dbReference type="ARBA" id="ARBA00022989"/>
    </source>
</evidence>
<reference evidence="7 8" key="1">
    <citation type="submission" date="2013-05" db="EMBL/GenBank/DDBJ databases">
        <authorList>
            <person name="Strain E.A."/>
            <person name="Brown E."/>
            <person name="Allard M.W."/>
            <person name="Luo Y.L."/>
        </authorList>
    </citation>
    <scope>NUCLEOTIDE SEQUENCE [LARGE SCALE GENOMIC DNA]</scope>
    <source>
        <strain evidence="7 8">TS-15</strain>
    </source>
</reference>
<name>S9SN71_PAEAL</name>
<evidence type="ECO:0000256" key="2">
    <source>
        <dbReference type="ARBA" id="ARBA00022692"/>
    </source>
</evidence>
<dbReference type="EMBL" id="ATMT01000044">
    <property type="protein sequence ID" value="EPY07207.1"/>
    <property type="molecule type" value="Genomic_DNA"/>
</dbReference>
<comment type="caution">
    <text evidence="7">The sequence shown here is derived from an EMBL/GenBank/DDBJ whole genome shotgun (WGS) entry which is preliminary data.</text>
</comment>
<evidence type="ECO:0000313" key="7">
    <source>
        <dbReference type="EMBL" id="EPY07207.1"/>
    </source>
</evidence>
<evidence type="ECO:0000256" key="5">
    <source>
        <dbReference type="ARBA" id="ARBA00023600"/>
    </source>
</evidence>
<comment type="subcellular location">
    <subcellularLocation>
        <location evidence="1">Membrane</location>
        <topology evidence="1">Multi-pass membrane protein</topology>
    </subcellularLocation>
</comment>
<comment type="similarity">
    <text evidence="5">Belongs to the bacteriophage holin family. Cp-1 holin subfamily.</text>
</comment>
<dbReference type="Proteomes" id="UP000015344">
    <property type="component" value="Unassembled WGS sequence"/>
</dbReference>
<dbReference type="Pfam" id="PF05105">
    <property type="entry name" value="Phage_holin_4_1"/>
    <property type="match status" value="1"/>
</dbReference>
<evidence type="ECO:0000256" key="1">
    <source>
        <dbReference type="ARBA" id="ARBA00004141"/>
    </source>
</evidence>
<dbReference type="InterPro" id="IPR006480">
    <property type="entry name" value="Phage_holin_4_1"/>
</dbReference>
<evidence type="ECO:0000313" key="8">
    <source>
        <dbReference type="Proteomes" id="UP000015344"/>
    </source>
</evidence>
<accession>S9SN71</accession>
<evidence type="ECO:0000256" key="4">
    <source>
        <dbReference type="ARBA" id="ARBA00023136"/>
    </source>
</evidence>